<reference evidence="3 4" key="1">
    <citation type="submission" date="2020-02" db="EMBL/GenBank/DDBJ databases">
        <title>Genome sequence of strain CCNWXJ40-4.</title>
        <authorList>
            <person name="Gao J."/>
            <person name="Sun J."/>
        </authorList>
    </citation>
    <scope>NUCLEOTIDE SEQUENCE [LARGE SCALE GENOMIC DNA]</scope>
    <source>
        <strain evidence="3 4">CCNWXJ 40-4</strain>
    </source>
</reference>
<name>A0A6G4W6U6_9HYPH</name>
<feature type="compositionally biased region" description="Basic and acidic residues" evidence="1">
    <location>
        <begin position="112"/>
        <end position="129"/>
    </location>
</feature>
<dbReference type="Gene3D" id="1.10.260.40">
    <property type="entry name" value="lambda repressor-like DNA-binding domains"/>
    <property type="match status" value="1"/>
</dbReference>
<dbReference type="InterPro" id="IPR001387">
    <property type="entry name" value="Cro/C1-type_HTH"/>
</dbReference>
<dbReference type="PROSITE" id="PS50943">
    <property type="entry name" value="HTH_CROC1"/>
    <property type="match status" value="1"/>
</dbReference>
<dbReference type="SUPFAM" id="SSF47413">
    <property type="entry name" value="lambda repressor-like DNA-binding domains"/>
    <property type="match status" value="1"/>
</dbReference>
<evidence type="ECO:0000313" key="3">
    <source>
        <dbReference type="EMBL" id="NGO50471.1"/>
    </source>
</evidence>
<evidence type="ECO:0000256" key="1">
    <source>
        <dbReference type="SAM" id="MobiDB-lite"/>
    </source>
</evidence>
<accession>A0A6G4W6U6</accession>
<dbReference type="InterPro" id="IPR010982">
    <property type="entry name" value="Lambda_DNA-bd_dom_sf"/>
</dbReference>
<organism evidence="3 4">
    <name type="scientific">Allomesorhizobium camelthorni</name>
    <dbReference type="NCBI Taxonomy" id="475069"/>
    <lineage>
        <taxon>Bacteria</taxon>
        <taxon>Pseudomonadati</taxon>
        <taxon>Pseudomonadota</taxon>
        <taxon>Alphaproteobacteria</taxon>
        <taxon>Hyphomicrobiales</taxon>
        <taxon>Phyllobacteriaceae</taxon>
        <taxon>Allomesorhizobium</taxon>
    </lineage>
</organism>
<dbReference type="Proteomes" id="UP001642900">
    <property type="component" value="Unassembled WGS sequence"/>
</dbReference>
<evidence type="ECO:0000259" key="2">
    <source>
        <dbReference type="PROSITE" id="PS50943"/>
    </source>
</evidence>
<dbReference type="EMBL" id="JAAKZF010000003">
    <property type="protein sequence ID" value="NGO50471.1"/>
    <property type="molecule type" value="Genomic_DNA"/>
</dbReference>
<gene>
    <name evidence="3" type="ORF">G6N73_04625</name>
</gene>
<sequence>MTIEQKIRAIMRATGWKQQKLAVTFGVSQSTVNRWLRGAEPEGHRRDAINAAYAEHVKDDAPSTDDKIRGDQEILAMLRRIDGLSTIDIDVAFTVISNALKANRAGSEQADAGDRQEPAIARRESTPSQ</sequence>
<feature type="region of interest" description="Disordered" evidence="1">
    <location>
        <begin position="103"/>
        <end position="129"/>
    </location>
</feature>
<proteinExistence type="predicted"/>
<protein>
    <submittedName>
        <fullName evidence="3">Helix-turn-helix transcriptional regulator</fullName>
    </submittedName>
</protein>
<evidence type="ECO:0000313" key="4">
    <source>
        <dbReference type="Proteomes" id="UP001642900"/>
    </source>
</evidence>
<dbReference type="Pfam" id="PF13384">
    <property type="entry name" value="HTH_23"/>
    <property type="match status" value="1"/>
</dbReference>
<dbReference type="GO" id="GO:0003677">
    <property type="term" value="F:DNA binding"/>
    <property type="evidence" value="ECO:0007669"/>
    <property type="project" value="InterPro"/>
</dbReference>
<dbReference type="AlphaFoldDB" id="A0A6G4W6U6"/>
<keyword evidence="4" id="KW-1185">Reference proteome</keyword>
<dbReference type="CDD" id="cd00093">
    <property type="entry name" value="HTH_XRE"/>
    <property type="match status" value="1"/>
</dbReference>
<comment type="caution">
    <text evidence="3">The sequence shown here is derived from an EMBL/GenBank/DDBJ whole genome shotgun (WGS) entry which is preliminary data.</text>
</comment>
<feature type="domain" description="HTH cro/C1-type" evidence="2">
    <location>
        <begin position="7"/>
        <end position="38"/>
    </location>
</feature>